<sequence>MACNKLLFLIERLDYEHFGRFLFVRTSIIPKNLATWLLQKFDPASNTLKLYDNRVPEITEEDVHATLALPMGQLEVQVASTCEPKNEYTKLLKQWRIRWNVGRTGSPKVGKMVDQILQRGDHGDEFKRDFVLYIILTCIIGRMNDDCFFRILKSLVDVNQIVKYNWCAFLLQCLNDIVVEWKENRTRYFRGPRLFLMLFYLDRVEFRGKRCKDRWFPTAIHWITDAVEQRNKDEKEFPGEYGRGKTIDRIDYQSIIREGETHLHEEFTSLARESENHTDPAASTHGSPPAPQPPCSECGREREPQLAGPNDLIEV</sequence>
<evidence type="ECO:0000256" key="1">
    <source>
        <dbReference type="SAM" id="MobiDB-lite"/>
    </source>
</evidence>
<dbReference type="AlphaFoldDB" id="A0A9Q1GUT2"/>
<reference evidence="2" key="1">
    <citation type="submission" date="2022-04" db="EMBL/GenBank/DDBJ databases">
        <title>Carnegiea gigantea Genome sequencing and assembly v2.</title>
        <authorList>
            <person name="Copetti D."/>
            <person name="Sanderson M.J."/>
            <person name="Burquez A."/>
            <person name="Wojciechowski M.F."/>
        </authorList>
    </citation>
    <scope>NUCLEOTIDE SEQUENCE</scope>
    <source>
        <strain evidence="2">SGP5-SGP5p</strain>
        <tissue evidence="2">Aerial part</tissue>
    </source>
</reference>
<gene>
    <name evidence="2" type="ORF">Cgig2_014890</name>
</gene>
<organism evidence="2 3">
    <name type="scientific">Carnegiea gigantea</name>
    <dbReference type="NCBI Taxonomy" id="171969"/>
    <lineage>
        <taxon>Eukaryota</taxon>
        <taxon>Viridiplantae</taxon>
        <taxon>Streptophyta</taxon>
        <taxon>Embryophyta</taxon>
        <taxon>Tracheophyta</taxon>
        <taxon>Spermatophyta</taxon>
        <taxon>Magnoliopsida</taxon>
        <taxon>eudicotyledons</taxon>
        <taxon>Gunneridae</taxon>
        <taxon>Pentapetalae</taxon>
        <taxon>Caryophyllales</taxon>
        <taxon>Cactineae</taxon>
        <taxon>Cactaceae</taxon>
        <taxon>Cactoideae</taxon>
        <taxon>Echinocereeae</taxon>
        <taxon>Carnegiea</taxon>
    </lineage>
</organism>
<comment type="caution">
    <text evidence="2">The sequence shown here is derived from an EMBL/GenBank/DDBJ whole genome shotgun (WGS) entry which is preliminary data.</text>
</comment>
<accession>A0A9Q1GUT2</accession>
<dbReference type="PANTHER" id="PTHR34835">
    <property type="entry name" value="OS07G0283600 PROTEIN-RELATED"/>
    <property type="match status" value="1"/>
</dbReference>
<keyword evidence="3" id="KW-1185">Reference proteome</keyword>
<dbReference type="EMBL" id="JAKOGI010001409">
    <property type="protein sequence ID" value="KAJ8425776.1"/>
    <property type="molecule type" value="Genomic_DNA"/>
</dbReference>
<feature type="compositionally biased region" description="Basic and acidic residues" evidence="1">
    <location>
        <begin position="269"/>
        <end position="278"/>
    </location>
</feature>
<feature type="region of interest" description="Disordered" evidence="1">
    <location>
        <begin position="269"/>
        <end position="315"/>
    </location>
</feature>
<evidence type="ECO:0000313" key="2">
    <source>
        <dbReference type="EMBL" id="KAJ8425776.1"/>
    </source>
</evidence>
<dbReference type="PANTHER" id="PTHR34835:SF90">
    <property type="entry name" value="AMINOTRANSFERASE-LIKE PLANT MOBILE DOMAIN-CONTAINING PROTEIN"/>
    <property type="match status" value="1"/>
</dbReference>
<evidence type="ECO:0000313" key="3">
    <source>
        <dbReference type="Proteomes" id="UP001153076"/>
    </source>
</evidence>
<protein>
    <submittedName>
        <fullName evidence="2">Uncharacterized protein</fullName>
    </submittedName>
</protein>
<proteinExistence type="predicted"/>
<name>A0A9Q1GUT2_9CARY</name>
<dbReference type="OrthoDB" id="1750982at2759"/>
<dbReference type="Proteomes" id="UP001153076">
    <property type="component" value="Unassembled WGS sequence"/>
</dbReference>